<evidence type="ECO:0000313" key="3">
    <source>
        <dbReference type="Proteomes" id="UP000044026"/>
    </source>
</evidence>
<dbReference type="EMBL" id="CDOE01000047">
    <property type="protein sequence ID" value="CEN34161.1"/>
    <property type="molecule type" value="Genomic_DNA"/>
</dbReference>
<organism evidence="2 3">
    <name type="scientific">Capnocytophaga canimorsus</name>
    <dbReference type="NCBI Taxonomy" id="28188"/>
    <lineage>
        <taxon>Bacteria</taxon>
        <taxon>Pseudomonadati</taxon>
        <taxon>Bacteroidota</taxon>
        <taxon>Flavobacteriia</taxon>
        <taxon>Flavobacteriales</taxon>
        <taxon>Flavobacteriaceae</taxon>
        <taxon>Capnocytophaga</taxon>
    </lineage>
</organism>
<dbReference type="RefSeq" id="WP_041999351.1">
    <property type="nucleotide sequence ID" value="NZ_CP022382.1"/>
</dbReference>
<dbReference type="Proteomes" id="UP000044026">
    <property type="component" value="Unassembled WGS sequence"/>
</dbReference>
<dbReference type="GeneID" id="69579653"/>
<evidence type="ECO:0000313" key="2">
    <source>
        <dbReference type="EMBL" id="CEN34161.1"/>
    </source>
</evidence>
<feature type="region of interest" description="Disordered" evidence="1">
    <location>
        <begin position="46"/>
        <end position="68"/>
    </location>
</feature>
<reference evidence="2 3" key="1">
    <citation type="submission" date="2015-01" db="EMBL/GenBank/DDBJ databases">
        <authorList>
            <person name="Xiang T."/>
            <person name="Song Y."/>
            <person name="Huang L."/>
            <person name="Wang B."/>
            <person name="Wu P."/>
        </authorList>
    </citation>
    <scope>NUCLEOTIDE SEQUENCE [LARGE SCALE GENOMIC DNA]</scope>
    <source>
        <strain evidence="2 3">Cc12</strain>
    </source>
</reference>
<name>A0A0B7H3J4_9FLAO</name>
<proteinExistence type="predicted"/>
<dbReference type="AlphaFoldDB" id="A0A0B7H3J4"/>
<gene>
    <name evidence="2" type="ORF">CCAN12_510022</name>
</gene>
<accession>A0A0B7H3J4</accession>
<sequence length="68" mass="8180">MKRKPMKICENCRYSQFTDVDPFHLSMDCKLRKMLVFTHSYCGDYQPKKTDRPKEKNTNDKDVQLSLF</sequence>
<protein>
    <submittedName>
        <fullName evidence="2">Uncharacterized protein</fullName>
    </submittedName>
</protein>
<evidence type="ECO:0000256" key="1">
    <source>
        <dbReference type="SAM" id="MobiDB-lite"/>
    </source>
</evidence>